<evidence type="ECO:0000313" key="2">
    <source>
        <dbReference type="Proteomes" id="UP001152622"/>
    </source>
</evidence>
<dbReference type="AlphaFoldDB" id="A0A9Q1F267"/>
<accession>A0A9Q1F267</accession>
<comment type="caution">
    <text evidence="1">The sequence shown here is derived from an EMBL/GenBank/DDBJ whole genome shotgun (WGS) entry which is preliminary data.</text>
</comment>
<name>A0A9Q1F267_SYNKA</name>
<keyword evidence="2" id="KW-1185">Reference proteome</keyword>
<protein>
    <submittedName>
        <fullName evidence="1">Uncharacterized protein</fullName>
    </submittedName>
</protein>
<evidence type="ECO:0000313" key="1">
    <source>
        <dbReference type="EMBL" id="KAJ8349620.1"/>
    </source>
</evidence>
<dbReference type="EMBL" id="JAINUF010000009">
    <property type="protein sequence ID" value="KAJ8349620.1"/>
    <property type="molecule type" value="Genomic_DNA"/>
</dbReference>
<reference evidence="1" key="1">
    <citation type="journal article" date="2023" name="Science">
        <title>Genome structures resolve the early diversification of teleost fishes.</title>
        <authorList>
            <person name="Parey E."/>
            <person name="Louis A."/>
            <person name="Montfort J."/>
            <person name="Bouchez O."/>
            <person name="Roques C."/>
            <person name="Iampietro C."/>
            <person name="Lluch J."/>
            <person name="Castinel A."/>
            <person name="Donnadieu C."/>
            <person name="Desvignes T."/>
            <person name="Floi Bucao C."/>
            <person name="Jouanno E."/>
            <person name="Wen M."/>
            <person name="Mejri S."/>
            <person name="Dirks R."/>
            <person name="Jansen H."/>
            <person name="Henkel C."/>
            <person name="Chen W.J."/>
            <person name="Zahm M."/>
            <person name="Cabau C."/>
            <person name="Klopp C."/>
            <person name="Thompson A.W."/>
            <person name="Robinson-Rechavi M."/>
            <person name="Braasch I."/>
            <person name="Lecointre G."/>
            <person name="Bobe J."/>
            <person name="Postlethwait J.H."/>
            <person name="Berthelot C."/>
            <person name="Roest Crollius H."/>
            <person name="Guiguen Y."/>
        </authorList>
    </citation>
    <scope>NUCLEOTIDE SEQUENCE</scope>
    <source>
        <strain evidence="1">WJC10195</strain>
    </source>
</reference>
<dbReference type="Proteomes" id="UP001152622">
    <property type="component" value="Chromosome 9"/>
</dbReference>
<sequence length="74" mass="7695">MPRRAWQGATMGPGARTATVTVALGRGLKSAAGRDSDTRATALELKLKTGGGMRAVRGGAVAELGVYEEQKRSH</sequence>
<gene>
    <name evidence="1" type="ORF">SKAU_G00247500</name>
</gene>
<proteinExistence type="predicted"/>
<organism evidence="1 2">
    <name type="scientific">Synaphobranchus kaupii</name>
    <name type="common">Kaup's arrowtooth eel</name>
    <dbReference type="NCBI Taxonomy" id="118154"/>
    <lineage>
        <taxon>Eukaryota</taxon>
        <taxon>Metazoa</taxon>
        <taxon>Chordata</taxon>
        <taxon>Craniata</taxon>
        <taxon>Vertebrata</taxon>
        <taxon>Euteleostomi</taxon>
        <taxon>Actinopterygii</taxon>
        <taxon>Neopterygii</taxon>
        <taxon>Teleostei</taxon>
        <taxon>Anguilliformes</taxon>
        <taxon>Synaphobranchidae</taxon>
        <taxon>Synaphobranchus</taxon>
    </lineage>
</organism>